<feature type="repeat" description="WD" evidence="5">
    <location>
        <begin position="995"/>
        <end position="1028"/>
    </location>
</feature>
<keyword evidence="4" id="KW-0106">Calcium</keyword>
<reference evidence="8 9" key="1">
    <citation type="journal article" date="2017" name="Nat. Ecol. Evol.">
        <title>Scallop genome provides insights into evolution of bilaterian karyotype and development.</title>
        <authorList>
            <person name="Wang S."/>
            <person name="Zhang J."/>
            <person name="Jiao W."/>
            <person name="Li J."/>
            <person name="Xun X."/>
            <person name="Sun Y."/>
            <person name="Guo X."/>
            <person name="Huan P."/>
            <person name="Dong B."/>
            <person name="Zhang L."/>
            <person name="Hu X."/>
            <person name="Sun X."/>
            <person name="Wang J."/>
            <person name="Zhao C."/>
            <person name="Wang Y."/>
            <person name="Wang D."/>
            <person name="Huang X."/>
            <person name="Wang R."/>
            <person name="Lv J."/>
            <person name="Li Y."/>
            <person name="Zhang Z."/>
            <person name="Liu B."/>
            <person name="Lu W."/>
            <person name="Hui Y."/>
            <person name="Liang J."/>
            <person name="Zhou Z."/>
            <person name="Hou R."/>
            <person name="Li X."/>
            <person name="Liu Y."/>
            <person name="Li H."/>
            <person name="Ning X."/>
            <person name="Lin Y."/>
            <person name="Zhao L."/>
            <person name="Xing Q."/>
            <person name="Dou J."/>
            <person name="Li Y."/>
            <person name="Mao J."/>
            <person name="Guo H."/>
            <person name="Dou H."/>
            <person name="Li T."/>
            <person name="Mu C."/>
            <person name="Jiang W."/>
            <person name="Fu Q."/>
            <person name="Fu X."/>
            <person name="Miao Y."/>
            <person name="Liu J."/>
            <person name="Yu Q."/>
            <person name="Li R."/>
            <person name="Liao H."/>
            <person name="Li X."/>
            <person name="Kong Y."/>
            <person name="Jiang Z."/>
            <person name="Chourrout D."/>
            <person name="Li R."/>
            <person name="Bao Z."/>
        </authorList>
    </citation>
    <scope>NUCLEOTIDE SEQUENCE [LARGE SCALE GENOMIC DNA]</scope>
    <source>
        <strain evidence="8 9">PY_sf001</strain>
    </source>
</reference>
<proteinExistence type="predicted"/>
<dbReference type="Pfam" id="PF13499">
    <property type="entry name" value="EF-hand_7"/>
    <property type="match status" value="1"/>
</dbReference>
<dbReference type="Proteomes" id="UP000242188">
    <property type="component" value="Unassembled WGS sequence"/>
</dbReference>
<dbReference type="InterPro" id="IPR011992">
    <property type="entry name" value="EF-hand-dom_pair"/>
</dbReference>
<dbReference type="Gene3D" id="1.10.238.10">
    <property type="entry name" value="EF-hand"/>
    <property type="match status" value="1"/>
</dbReference>
<dbReference type="InterPro" id="IPR018247">
    <property type="entry name" value="EF_Hand_1_Ca_BS"/>
</dbReference>
<dbReference type="PROSITE" id="PS00018">
    <property type="entry name" value="EF_HAND_1"/>
    <property type="match status" value="1"/>
</dbReference>
<evidence type="ECO:0000256" key="2">
    <source>
        <dbReference type="ARBA" id="ARBA00022574"/>
    </source>
</evidence>
<feature type="repeat" description="WD" evidence="5">
    <location>
        <begin position="535"/>
        <end position="576"/>
    </location>
</feature>
<sequence length="1271" mass="144588">MESVLPPELNPKRRRESRFYARQSIVPHTNSKSGLKLPRIQSAKGSSSRRLTADDSAYSLLEKSKKNSKHSREDFNPDKIAAEIKYARLQEIFEKADTDQEPGLEPHEFRAAIKKTVGGHLTDNEIETLFMKVDANCDGVVDWEEYVTYNLMEYQEKNQMIEMMREKPFPTETRDVPSRHRDIIVRVALLPSIQKRTVPLAKLDYSNGRYVTLSKEGTLIFWTLKMKRIRSFNTHSSLDRATQPWLTDMACMYNVNMLAVTSTDRDIIIFDLQANKFIKRYHIVGIENCITTMYFWANLRDMNYAVLLWGDTDGNTFAIKFDSSLRGGPFGAVGSKDAYKKVNLPEVVRGFFIGAKAYKFSRVHDDWVSQIGYIPELDCVVSCCQSTNNSLYLADIEKKKISTVFKVSKGILSFDYCQYNNIIVTGGMDYLVRVWNPYVNSKAIVVLKGHSKPITHIIINSSKNQIISIDKGKSIRVFDMKDQTCIQQLSGRVIKLGPFPISTVCFNPGTQTLVLGTNQLAFLEKHFEEENTIEVTSHNKPIFAALYNKTFRFVVSACYDSVVSVWDVRNGEKVMQFINAHTHTEGGVDIPVEISAITFDGPERRLITGARDGSVKVWNFNNGACLQTFNTPGGLDVTGLVSTRHRIYVTGWSRTVHIYLDGGGEEYRKEWKAKHNEDIICMSYMGPNIIATGSYDGDIVIWSRDTGQAYCTLNAFKGTKPSTENNTKFKSMKDEEDERRYSLIEEDVMALDDAAGKMKSSKRSSLKGIRVGVGLLSKVRETNSRNGSRLSKQFCRMETPCEHPLMPLFDEQVYTPTPTSEQPSSRHGYDEICKNYEASVEKMIFLENRDNLDKQTAVLFTSGAEGWVRAWSMHHEGGLLGQFNASHKVGEGVHAIASDSENKYLFTADTAGYLKTWDITEYCIREKHTSSKRATRWKELFEIFMFMLVDGHDSREPPLSFNTKDPRPDGILNRPPPLNSNPRRTIQWPLLVNSFKVHTKVVNSIVFIDEFKFVCTCSADCSIRLWTLGGQYIGTFGERWDPIKPPYKPKKFDEDARIPRDLKRIGSARTLKVLNQSKAPKWKNLLAKMKKVGIPRVETQVEQEAVQEEVQFQDDLMEKKLNSSAILGQSYKRKIRHKLPPSLPKMIETSVSMAVFHSMPFVELAPVDQYSLSDDMKIRKYGANLRDKFRGVKRKDTVVPAIAMAVKKIANRGTKVPSARYHVKPSRVKKLYQQMQGKSFDPDAKFSIDSPVMSDTKLEQSKYSLVSDASY</sequence>
<dbReference type="SUPFAM" id="SSF50978">
    <property type="entry name" value="WD40 repeat-like"/>
    <property type="match status" value="3"/>
</dbReference>
<evidence type="ECO:0000256" key="6">
    <source>
        <dbReference type="SAM" id="MobiDB-lite"/>
    </source>
</evidence>
<dbReference type="InterPro" id="IPR002048">
    <property type="entry name" value="EF_hand_dom"/>
</dbReference>
<dbReference type="InterPro" id="IPR036322">
    <property type="entry name" value="WD40_repeat_dom_sf"/>
</dbReference>
<evidence type="ECO:0000256" key="5">
    <source>
        <dbReference type="PROSITE-ProRule" id="PRU00221"/>
    </source>
</evidence>
<evidence type="ECO:0000256" key="3">
    <source>
        <dbReference type="ARBA" id="ARBA00022737"/>
    </source>
</evidence>
<dbReference type="SMART" id="SM00320">
    <property type="entry name" value="WD40"/>
    <property type="match status" value="10"/>
</dbReference>
<dbReference type="PROSITE" id="PS50222">
    <property type="entry name" value="EF_HAND_2"/>
    <property type="match status" value="2"/>
</dbReference>
<evidence type="ECO:0000313" key="9">
    <source>
        <dbReference type="Proteomes" id="UP000242188"/>
    </source>
</evidence>
<dbReference type="InterPro" id="IPR015943">
    <property type="entry name" value="WD40/YVTN_repeat-like_dom_sf"/>
</dbReference>
<protein>
    <recommendedName>
        <fullName evidence="1">WD repeat-containing protein on Y chromosome</fullName>
    </recommendedName>
</protein>
<feature type="domain" description="EF-hand" evidence="7">
    <location>
        <begin position="121"/>
        <end position="156"/>
    </location>
</feature>
<evidence type="ECO:0000256" key="1">
    <source>
        <dbReference type="ARBA" id="ARBA00014901"/>
    </source>
</evidence>
<dbReference type="Pfam" id="PF00400">
    <property type="entry name" value="WD40"/>
    <property type="match status" value="4"/>
</dbReference>
<accession>A0A210PMU6</accession>
<dbReference type="InterPro" id="IPR019775">
    <property type="entry name" value="WD40_repeat_CS"/>
</dbReference>
<dbReference type="OrthoDB" id="5980302at2759"/>
<gene>
    <name evidence="8" type="ORF">KP79_PYT05996</name>
</gene>
<organism evidence="8 9">
    <name type="scientific">Mizuhopecten yessoensis</name>
    <name type="common">Japanese scallop</name>
    <name type="synonym">Patinopecten yessoensis</name>
    <dbReference type="NCBI Taxonomy" id="6573"/>
    <lineage>
        <taxon>Eukaryota</taxon>
        <taxon>Metazoa</taxon>
        <taxon>Spiralia</taxon>
        <taxon>Lophotrochozoa</taxon>
        <taxon>Mollusca</taxon>
        <taxon>Bivalvia</taxon>
        <taxon>Autobranchia</taxon>
        <taxon>Pteriomorphia</taxon>
        <taxon>Pectinida</taxon>
        <taxon>Pectinoidea</taxon>
        <taxon>Pectinidae</taxon>
        <taxon>Mizuhopecten</taxon>
    </lineage>
</organism>
<feature type="repeat" description="WD" evidence="5">
    <location>
        <begin position="672"/>
        <end position="712"/>
    </location>
</feature>
<dbReference type="PROSITE" id="PS00678">
    <property type="entry name" value="WD_REPEATS_1"/>
    <property type="match status" value="2"/>
</dbReference>
<dbReference type="InterPro" id="IPR001680">
    <property type="entry name" value="WD40_rpt"/>
</dbReference>
<dbReference type="AlphaFoldDB" id="A0A210PMU6"/>
<feature type="domain" description="EF-hand" evidence="7">
    <location>
        <begin position="84"/>
        <end position="119"/>
    </location>
</feature>
<feature type="region of interest" description="Disordered" evidence="6">
    <location>
        <begin position="957"/>
        <end position="978"/>
    </location>
</feature>
<keyword evidence="9" id="KW-1185">Reference proteome</keyword>
<dbReference type="PANTHER" id="PTHR44324">
    <property type="entry name" value="WD40 REPEAT DOMAIN 95"/>
    <property type="match status" value="1"/>
</dbReference>
<dbReference type="PROSITE" id="PS50082">
    <property type="entry name" value="WD_REPEATS_2"/>
    <property type="match status" value="4"/>
</dbReference>
<dbReference type="EMBL" id="NEDP02005579">
    <property type="protein sequence ID" value="OWF37797.1"/>
    <property type="molecule type" value="Genomic_DNA"/>
</dbReference>
<evidence type="ECO:0000259" key="7">
    <source>
        <dbReference type="PROSITE" id="PS50222"/>
    </source>
</evidence>
<dbReference type="PROSITE" id="PS50294">
    <property type="entry name" value="WD_REPEATS_REGION"/>
    <property type="match status" value="1"/>
</dbReference>
<keyword evidence="3" id="KW-0677">Repeat</keyword>
<dbReference type="PANTHER" id="PTHR44324:SF6">
    <property type="entry name" value="EF-HAND CALCIUM BINDING DOMAIN 8"/>
    <property type="match status" value="1"/>
</dbReference>
<feature type="repeat" description="WD" evidence="5">
    <location>
        <begin position="594"/>
        <end position="628"/>
    </location>
</feature>
<dbReference type="InterPro" id="IPR051242">
    <property type="entry name" value="WD-EF-hand_domain"/>
</dbReference>
<evidence type="ECO:0000313" key="8">
    <source>
        <dbReference type="EMBL" id="OWF37797.1"/>
    </source>
</evidence>
<keyword evidence="2 5" id="KW-0853">WD repeat</keyword>
<dbReference type="SUPFAM" id="SSF47473">
    <property type="entry name" value="EF-hand"/>
    <property type="match status" value="1"/>
</dbReference>
<comment type="caution">
    <text evidence="8">The sequence shown here is derived from an EMBL/GenBank/DDBJ whole genome shotgun (WGS) entry which is preliminary data.</text>
</comment>
<feature type="region of interest" description="Disordered" evidence="6">
    <location>
        <begin position="1"/>
        <end position="52"/>
    </location>
</feature>
<name>A0A210PMU6_MIZYE</name>
<evidence type="ECO:0000256" key="4">
    <source>
        <dbReference type="ARBA" id="ARBA00022837"/>
    </source>
</evidence>
<dbReference type="Gene3D" id="2.130.10.10">
    <property type="entry name" value="YVTN repeat-like/Quinoprotein amine dehydrogenase"/>
    <property type="match status" value="4"/>
</dbReference>
<dbReference type="GO" id="GO:0005509">
    <property type="term" value="F:calcium ion binding"/>
    <property type="evidence" value="ECO:0007669"/>
    <property type="project" value="InterPro"/>
</dbReference>